<protein>
    <recommendedName>
        <fullName evidence="4">AlgX/AlgJ SGNH hydrolase-like domain-containing protein</fullName>
    </recommendedName>
</protein>
<reference evidence="2 3" key="1">
    <citation type="submission" date="2018-06" db="EMBL/GenBank/DDBJ databases">
        <title>Genome conservation of Clostridium tetani.</title>
        <authorList>
            <person name="Bruggemann H."/>
            <person name="Popoff M.R."/>
        </authorList>
    </citation>
    <scope>NUCLEOTIDE SEQUENCE [LARGE SCALE GENOMIC DNA]</scope>
    <source>
        <strain evidence="2 3">63.05</strain>
    </source>
</reference>
<evidence type="ECO:0000313" key="3">
    <source>
        <dbReference type="Proteomes" id="UP000290273"/>
    </source>
</evidence>
<keyword evidence="1" id="KW-0812">Transmembrane</keyword>
<organism evidence="2 3">
    <name type="scientific">Clostridium tetani</name>
    <dbReference type="NCBI Taxonomy" id="1513"/>
    <lineage>
        <taxon>Bacteria</taxon>
        <taxon>Bacillati</taxon>
        <taxon>Bacillota</taxon>
        <taxon>Clostridia</taxon>
        <taxon>Eubacteriales</taxon>
        <taxon>Clostridiaceae</taxon>
        <taxon>Clostridium</taxon>
    </lineage>
</organism>
<evidence type="ECO:0000256" key="1">
    <source>
        <dbReference type="SAM" id="Phobius"/>
    </source>
</evidence>
<dbReference type="Proteomes" id="UP000290273">
    <property type="component" value="Unassembled WGS sequence"/>
</dbReference>
<sequence length="386" mass="45058">MLSLRQIKATMNKIMAMLFLIFISIMVILSFMTPIKEFSSSENRRLEQKPKISLSLISNGKFTKNFEKYISDQFPLRDFWIGIKSNVEKFIGKKESNGVFLGKDGYLLQDFKTPNDKVVDKIVKAINTFAKSNKNVNTYFMLVPTSIKIYEDKLPNFVSTENELKYMNIMGEKLDKNISFISTYEILNSKKHEYIYYKTDHHWTTNGAYYGYETLGKHMGFTPLKKDDFNIKDLSNNFLGSLYSKGGFRNLDYDKIQSYIPKNIEDINYEVWYSDTNKTLSSFYDKEKLNEKDKYAVFFDSNHPLVKIKTKVQGDVKGKKLLVIKDSYANCLVPFLTSHYGEIYMVDLRYYDKDLNELIKSEGIEDTLILYNVNTFFEDASITNVM</sequence>
<dbReference type="EMBL" id="QMAU01000024">
    <property type="protein sequence ID" value="RXI57188.1"/>
    <property type="molecule type" value="Genomic_DNA"/>
</dbReference>
<dbReference type="RefSeq" id="WP_080744153.1">
    <property type="nucleotide sequence ID" value="NZ_AP026804.1"/>
</dbReference>
<evidence type="ECO:0000313" key="2">
    <source>
        <dbReference type="EMBL" id="RXI57188.1"/>
    </source>
</evidence>
<gene>
    <name evidence="2" type="ORF">DP131_05575</name>
</gene>
<keyword evidence="1" id="KW-1133">Transmembrane helix</keyword>
<dbReference type="Pfam" id="PF14286">
    <property type="entry name" value="DHHW"/>
    <property type="match status" value="1"/>
</dbReference>
<keyword evidence="1" id="KW-0472">Membrane</keyword>
<feature type="transmembrane region" description="Helical" evidence="1">
    <location>
        <begin position="12"/>
        <end position="32"/>
    </location>
</feature>
<accession>A0ABY0EQE7</accession>
<dbReference type="InterPro" id="IPR025945">
    <property type="entry name" value="DHHW"/>
</dbReference>
<name>A0ABY0EQE7_CLOTA</name>
<comment type="caution">
    <text evidence="2">The sequence shown here is derived from an EMBL/GenBank/DDBJ whole genome shotgun (WGS) entry which is preliminary data.</text>
</comment>
<proteinExistence type="predicted"/>
<evidence type="ECO:0008006" key="4">
    <source>
        <dbReference type="Google" id="ProtNLM"/>
    </source>
</evidence>